<accession>A0AAE7RVI6</accession>
<evidence type="ECO:0000313" key="2">
    <source>
        <dbReference type="EMBL" id="QWM90186.1"/>
    </source>
</evidence>
<organism evidence="2 3">
    <name type="scientific">uncultured phage cr9_1</name>
    <dbReference type="NCBI Taxonomy" id="2986400"/>
    <lineage>
        <taxon>Viruses</taxon>
        <taxon>Duplodnaviria</taxon>
        <taxon>Heunggongvirae</taxon>
        <taxon>Uroviricota</taxon>
        <taxon>Caudoviricetes</taxon>
        <taxon>Crassvirales</taxon>
        <taxon>Intestiviridae</taxon>
        <taxon>Crudevirinae</taxon>
        <taxon>Dabirmavirus</taxon>
        <taxon>Dabirmavirus hominis</taxon>
    </lineage>
</organism>
<dbReference type="EMBL" id="MZ130486">
    <property type="protein sequence ID" value="QWM90186.1"/>
    <property type="molecule type" value="Genomic_DNA"/>
</dbReference>
<keyword evidence="1" id="KW-0812">Transmembrane</keyword>
<dbReference type="KEGG" id="vg:75691216"/>
<gene>
    <name evidence="2" type="primary">gp_23119</name>
</gene>
<name>A0AAE7RVI6_9CAUD</name>
<evidence type="ECO:0000313" key="3">
    <source>
        <dbReference type="Proteomes" id="UP000827813"/>
    </source>
</evidence>
<sequence length="186" mass="21948">MGELLESLRLGITPGIIVLIYLIIIKVIDTKKEFNAAKINKEVTECFRKLNSFLDYITKDILNDAEEKRDYAIKNSFKAFANSIIRHATSVIIANNIDNNKENIIENIHYIVDSNYYRLYNLMFLYKLCGYIKPEWKTEVNEDIVEIIYNNKFSKEEKLYNINNKINIKVDEYISVVMKQCHTYVR</sequence>
<keyword evidence="3" id="KW-1185">Reference proteome</keyword>
<dbReference type="GeneID" id="75691216"/>
<protein>
    <submittedName>
        <fullName evidence="2">Uncharacterized protein</fullName>
    </submittedName>
</protein>
<reference evidence="2 3" key="1">
    <citation type="submission" date="2021-04" db="EMBL/GenBank/DDBJ databases">
        <authorList>
            <person name="Shkoporov A.N."/>
            <person name="Stockdale S.R."/>
            <person name="Guerin E."/>
            <person name="Ross R.P."/>
            <person name="Hill C."/>
        </authorList>
    </citation>
    <scope>NUCLEOTIDE SEQUENCE [LARGE SCALE GENOMIC DNA]</scope>
    <source>
        <strain evidence="3">cr9_1</strain>
    </source>
</reference>
<feature type="transmembrane region" description="Helical" evidence="1">
    <location>
        <begin position="12"/>
        <end position="28"/>
    </location>
</feature>
<proteinExistence type="predicted"/>
<dbReference type="Proteomes" id="UP000827813">
    <property type="component" value="Segment"/>
</dbReference>
<dbReference type="RefSeq" id="YP_010359758.1">
    <property type="nucleotide sequence ID" value="NC_062776.1"/>
</dbReference>
<keyword evidence="1" id="KW-1133">Transmembrane helix</keyword>
<keyword evidence="1" id="KW-0472">Membrane</keyword>
<evidence type="ECO:0000256" key="1">
    <source>
        <dbReference type="SAM" id="Phobius"/>
    </source>
</evidence>